<protein>
    <recommendedName>
        <fullName evidence="2">NodB homology domain-containing protein</fullName>
    </recommendedName>
</protein>
<dbReference type="InterPro" id="IPR011330">
    <property type="entry name" value="Glyco_hydro/deAcase_b/a-brl"/>
</dbReference>
<dbReference type="GO" id="GO:0005975">
    <property type="term" value="P:carbohydrate metabolic process"/>
    <property type="evidence" value="ECO:0007669"/>
    <property type="project" value="InterPro"/>
</dbReference>
<evidence type="ECO:0000313" key="1">
    <source>
        <dbReference type="EMBL" id="HGZ60076.1"/>
    </source>
</evidence>
<dbReference type="AlphaFoldDB" id="A0A7J3SKH0"/>
<dbReference type="SUPFAM" id="SSF88713">
    <property type="entry name" value="Glycoside hydrolase/deacetylase"/>
    <property type="match status" value="1"/>
</dbReference>
<organism evidence="1">
    <name type="scientific">Fervidicoccus fontis</name>
    <dbReference type="NCBI Taxonomy" id="683846"/>
    <lineage>
        <taxon>Archaea</taxon>
        <taxon>Thermoproteota</taxon>
        <taxon>Thermoprotei</taxon>
        <taxon>Fervidicoccales</taxon>
        <taxon>Fervidicoccaceae</taxon>
        <taxon>Fervidicoccus</taxon>
    </lineage>
</organism>
<comment type="caution">
    <text evidence="1">The sequence shown here is derived from an EMBL/GenBank/DDBJ whole genome shotgun (WGS) entry which is preliminary data.</text>
</comment>
<evidence type="ECO:0008006" key="2">
    <source>
        <dbReference type="Google" id="ProtNLM"/>
    </source>
</evidence>
<sequence length="369" mass="41990">MPTLKKVLILTLVLATILAIAIDINASEDRGMIKYEGAPKFYAKHSSAVIFRVDDFVADPSYIHNITFHLSRKNVVFQNYQMELIDHLLKNYPDMRLVFGVITGDISGSNNSDLWSLYAELVKDYGWEAASHTRYHLPPPRSQADVLGSILDIEGNITGYKVYTYIPPYGKIGKGELDNLREAGVKIVMLDKPMQFNIPNRWDNMRITIKMDRTLPWKTSLKLMHSFENTVGGVLIVYTHATSFDWKSGSQLLNAFDYAISVVNDGKTWITVPSELYKYEVERKAIIVTQLNETSFRVELKKSMDFEPIPITLSFEVNRDVKAVYYDGSPLPKLNYFGFVPTVGFQQQRNNLVVSIYPGGTLTFELSEE</sequence>
<dbReference type="EMBL" id="DTLS01000072">
    <property type="protein sequence ID" value="HGZ60076.1"/>
    <property type="molecule type" value="Genomic_DNA"/>
</dbReference>
<reference evidence="1" key="1">
    <citation type="journal article" date="2020" name="mSystems">
        <title>Genome- and Community-Level Interaction Insights into Carbon Utilization and Element Cycling Functions of Hydrothermarchaeota in Hydrothermal Sediment.</title>
        <authorList>
            <person name="Zhou Z."/>
            <person name="Liu Y."/>
            <person name="Xu W."/>
            <person name="Pan J."/>
            <person name="Luo Z.H."/>
            <person name="Li M."/>
        </authorList>
    </citation>
    <scope>NUCLEOTIDE SEQUENCE [LARGE SCALE GENOMIC DNA]</scope>
    <source>
        <strain evidence="1">SpSt-885</strain>
    </source>
</reference>
<proteinExistence type="predicted"/>
<accession>A0A7J3SKH0</accession>
<gene>
    <name evidence="1" type="ORF">ENW83_02565</name>
</gene>
<name>A0A7J3SKH0_9CREN</name>
<dbReference type="Gene3D" id="3.20.20.370">
    <property type="entry name" value="Glycoside hydrolase/deacetylase"/>
    <property type="match status" value="1"/>
</dbReference>